<evidence type="ECO:0000256" key="10">
    <source>
        <dbReference type="SAM" id="Phobius"/>
    </source>
</evidence>
<evidence type="ECO:0000256" key="9">
    <source>
        <dbReference type="RuleBase" id="RU000461"/>
    </source>
</evidence>
<protein>
    <submittedName>
        <fullName evidence="11">Putative germacrene A oxidase</fullName>
    </submittedName>
</protein>
<evidence type="ECO:0000256" key="8">
    <source>
        <dbReference type="PIRSR" id="PIRSR602401-1"/>
    </source>
</evidence>
<keyword evidence="10" id="KW-0812">Transmembrane</keyword>
<evidence type="ECO:0000256" key="4">
    <source>
        <dbReference type="ARBA" id="ARBA00022723"/>
    </source>
</evidence>
<dbReference type="SUPFAM" id="SSF48264">
    <property type="entry name" value="Cytochrome P450"/>
    <property type="match status" value="1"/>
</dbReference>
<dbReference type="InterPro" id="IPR001128">
    <property type="entry name" value="Cyt_P450"/>
</dbReference>
<dbReference type="InterPro" id="IPR017972">
    <property type="entry name" value="Cyt_P450_CS"/>
</dbReference>
<evidence type="ECO:0000313" key="11">
    <source>
        <dbReference type="EMBL" id="AZI95575.1"/>
    </source>
</evidence>
<keyword evidence="7 9" id="KW-0503">Monooxygenase</keyword>
<dbReference type="AlphaFoldDB" id="A0A3S5HGR1"/>
<dbReference type="GO" id="GO:0051762">
    <property type="term" value="P:sesquiterpene biosynthetic process"/>
    <property type="evidence" value="ECO:0007669"/>
    <property type="project" value="UniProtKB-ARBA"/>
</dbReference>
<reference evidence="11" key="1">
    <citation type="submission" date="2017-10" db="EMBL/GenBank/DDBJ databases">
        <title>Transcriptome driven characterization of curly- and smooth-leafed endives reveals molecular differences in the sesquiterpenoid pathway.</title>
        <authorList>
            <person name="Testone G."/>
            <person name="Mele G."/>
            <person name="Di Giacomo E."/>
            <person name="Tenore G."/>
            <person name="Gonnella M."/>
            <person name="Nicolodi C."/>
            <person name="Frugis G."/>
            <person name="Iannelli M.A."/>
            <person name="Arnesi G."/>
            <person name="Schiappa A."/>
            <person name="Biancari T."/>
            <person name="Giannino D."/>
        </authorList>
    </citation>
    <scope>NUCLEOTIDE SEQUENCE</scope>
</reference>
<comment type="similarity">
    <text evidence="2 9">Belongs to the cytochrome P450 family.</text>
</comment>
<dbReference type="GO" id="GO:0016705">
    <property type="term" value="F:oxidoreductase activity, acting on paired donors, with incorporation or reduction of molecular oxygen"/>
    <property type="evidence" value="ECO:0007669"/>
    <property type="project" value="InterPro"/>
</dbReference>
<keyword evidence="5 9" id="KW-0560">Oxidoreductase</keyword>
<keyword evidence="10" id="KW-1133">Transmembrane helix</keyword>
<dbReference type="EMBL" id="MG383460">
    <property type="protein sequence ID" value="AZI95575.1"/>
    <property type="molecule type" value="mRNA"/>
</dbReference>
<gene>
    <name evidence="11" type="primary">GAO2</name>
</gene>
<dbReference type="InterPro" id="IPR002401">
    <property type="entry name" value="Cyt_P450_E_grp-I"/>
</dbReference>
<name>A0A3S5HGR1_CICEN</name>
<proteinExistence type="evidence at transcript level"/>
<dbReference type="PRINTS" id="PR00385">
    <property type="entry name" value="P450"/>
</dbReference>
<feature type="transmembrane region" description="Helical" evidence="10">
    <location>
        <begin position="6"/>
        <end position="22"/>
    </location>
</feature>
<dbReference type="FunFam" id="1.10.630.10:FF:000008">
    <property type="entry name" value="Cytochrome P450 71D8"/>
    <property type="match status" value="1"/>
</dbReference>
<evidence type="ECO:0000256" key="2">
    <source>
        <dbReference type="ARBA" id="ARBA00010617"/>
    </source>
</evidence>
<accession>A0A3S5HGR1</accession>
<sequence length="506" mass="57120">MEPVFLAFQIISAFLIFIFMLLKLTRLSKTKSCTLCLPPGPWKLPLIGNIHNLGSSLPHQRLRKLAEKYGPLMHLQLGQLSVIVVSSPETAKEVMKTHDVNFADRPYLFASSVICNGATNLTFAPYGDYWRRVRKICSMELLSPMRVQSFTSTREQEVSNFIKSISQHVGSPVDLSERIFSLTYGITARVAFGKKCKDQESFIALVKEASAAAAGFNVSDLYPSSTILPLLTGFKAKLEKIRERFEDIIDNIIEEHQAKKVDNNVDADVDEDLVDVLLRFQENGDAEFPLSIANIKAVILDIFSGGSETSSTTVEWAMSEMLKHPTILEKAQTEIRQVVERRGAIDGTCIQELVFLKLIIKETLRLHPPAPLLLPRESRERCEINGYEIPPKTKVIVNAWAIGRDPMWWKDPERFHPERFISRSIDYKGANFEYIPFGGGRRVCPGMSFGLANVELPLIKLLYHFDWKLPDGMTSEDLDMNETSGVTVRRKANLNLIPIAYHPLPK</sequence>
<dbReference type="GO" id="GO:0005506">
    <property type="term" value="F:iron ion binding"/>
    <property type="evidence" value="ECO:0007669"/>
    <property type="project" value="InterPro"/>
</dbReference>
<keyword evidence="10" id="KW-0472">Membrane</keyword>
<keyword evidence="6 8" id="KW-0408">Iron</keyword>
<evidence type="ECO:0000256" key="7">
    <source>
        <dbReference type="ARBA" id="ARBA00023033"/>
    </source>
</evidence>
<keyword evidence="3 8" id="KW-0349">Heme</keyword>
<feature type="binding site" description="axial binding residue" evidence="8">
    <location>
        <position position="444"/>
    </location>
    <ligand>
        <name>heme</name>
        <dbReference type="ChEBI" id="CHEBI:30413"/>
    </ligand>
    <ligandPart>
        <name>Fe</name>
        <dbReference type="ChEBI" id="CHEBI:18248"/>
    </ligandPart>
</feature>
<dbReference type="CDD" id="cd11072">
    <property type="entry name" value="CYP71-like"/>
    <property type="match status" value="1"/>
</dbReference>
<dbReference type="PRINTS" id="PR00463">
    <property type="entry name" value="EP450I"/>
</dbReference>
<evidence type="ECO:0000256" key="5">
    <source>
        <dbReference type="ARBA" id="ARBA00023002"/>
    </source>
</evidence>
<dbReference type="Pfam" id="PF00067">
    <property type="entry name" value="p450"/>
    <property type="match status" value="1"/>
</dbReference>
<evidence type="ECO:0000256" key="1">
    <source>
        <dbReference type="ARBA" id="ARBA00001971"/>
    </source>
</evidence>
<dbReference type="PANTHER" id="PTHR47955">
    <property type="entry name" value="CYTOCHROME P450 FAMILY 71 PROTEIN"/>
    <property type="match status" value="1"/>
</dbReference>
<dbReference type="InterPro" id="IPR036396">
    <property type="entry name" value="Cyt_P450_sf"/>
</dbReference>
<dbReference type="Gene3D" id="1.10.630.10">
    <property type="entry name" value="Cytochrome P450"/>
    <property type="match status" value="1"/>
</dbReference>
<dbReference type="GO" id="GO:0004497">
    <property type="term" value="F:monooxygenase activity"/>
    <property type="evidence" value="ECO:0007669"/>
    <property type="project" value="UniProtKB-KW"/>
</dbReference>
<dbReference type="GO" id="GO:0020037">
    <property type="term" value="F:heme binding"/>
    <property type="evidence" value="ECO:0007669"/>
    <property type="project" value="InterPro"/>
</dbReference>
<comment type="cofactor">
    <cofactor evidence="1 8">
        <name>heme</name>
        <dbReference type="ChEBI" id="CHEBI:30413"/>
    </cofactor>
</comment>
<keyword evidence="4 8" id="KW-0479">Metal-binding</keyword>
<dbReference type="PROSITE" id="PS00086">
    <property type="entry name" value="CYTOCHROME_P450"/>
    <property type="match status" value="1"/>
</dbReference>
<evidence type="ECO:0000256" key="3">
    <source>
        <dbReference type="ARBA" id="ARBA00022617"/>
    </source>
</evidence>
<evidence type="ECO:0000256" key="6">
    <source>
        <dbReference type="ARBA" id="ARBA00023004"/>
    </source>
</evidence>
<organism evidence="11">
    <name type="scientific">Cichorium endivia</name>
    <name type="common">Endive</name>
    <dbReference type="NCBI Taxonomy" id="114280"/>
    <lineage>
        <taxon>Eukaryota</taxon>
        <taxon>Viridiplantae</taxon>
        <taxon>Streptophyta</taxon>
        <taxon>Embryophyta</taxon>
        <taxon>Tracheophyta</taxon>
        <taxon>Spermatophyta</taxon>
        <taxon>Magnoliopsida</taxon>
        <taxon>eudicotyledons</taxon>
        <taxon>Gunneridae</taxon>
        <taxon>Pentapetalae</taxon>
        <taxon>asterids</taxon>
        <taxon>campanulids</taxon>
        <taxon>Asterales</taxon>
        <taxon>Asteraceae</taxon>
        <taxon>Cichorioideae</taxon>
        <taxon>Cichorieae</taxon>
        <taxon>Cichoriinae</taxon>
        <taxon>Cichorium</taxon>
    </lineage>
</organism>
<dbReference type="PANTHER" id="PTHR47955:SF8">
    <property type="entry name" value="CYTOCHROME P450 71D11-LIKE"/>
    <property type="match status" value="1"/>
</dbReference>